<accession>A0A3Q7I2Z6</accession>
<name>A0A3Q7I2Z6_SOLLC</name>
<organism evidence="2">
    <name type="scientific">Solanum lycopersicum</name>
    <name type="common">Tomato</name>
    <name type="synonym">Lycopersicon esculentum</name>
    <dbReference type="NCBI Taxonomy" id="4081"/>
    <lineage>
        <taxon>Eukaryota</taxon>
        <taxon>Viridiplantae</taxon>
        <taxon>Streptophyta</taxon>
        <taxon>Embryophyta</taxon>
        <taxon>Tracheophyta</taxon>
        <taxon>Spermatophyta</taxon>
        <taxon>Magnoliopsida</taxon>
        <taxon>eudicotyledons</taxon>
        <taxon>Gunneridae</taxon>
        <taxon>Pentapetalae</taxon>
        <taxon>asterids</taxon>
        <taxon>lamiids</taxon>
        <taxon>Solanales</taxon>
        <taxon>Solanaceae</taxon>
        <taxon>Solanoideae</taxon>
        <taxon>Solaneae</taxon>
        <taxon>Solanum</taxon>
        <taxon>Solanum subgen. Lycopersicon</taxon>
    </lineage>
</organism>
<keyword evidence="3" id="KW-1185">Reference proteome</keyword>
<dbReference type="PANTHER" id="PTHR37984">
    <property type="entry name" value="PROTEIN CBG26694"/>
    <property type="match status" value="1"/>
</dbReference>
<dbReference type="STRING" id="4081.A0A3Q7I2Z6"/>
<dbReference type="AlphaFoldDB" id="A0A3Q7I2Z6"/>
<dbReference type="InterPro" id="IPR050951">
    <property type="entry name" value="Retrovirus_Pol_polyprotein"/>
</dbReference>
<dbReference type="CDD" id="cd01647">
    <property type="entry name" value="RT_LTR"/>
    <property type="match status" value="1"/>
</dbReference>
<reference evidence="2" key="1">
    <citation type="journal article" date="2012" name="Nature">
        <title>The tomato genome sequence provides insights into fleshy fruit evolution.</title>
        <authorList>
            <consortium name="Tomato Genome Consortium"/>
        </authorList>
    </citation>
    <scope>NUCLEOTIDE SEQUENCE [LARGE SCALE GENOMIC DNA]</scope>
    <source>
        <strain evidence="2">cv. Heinz 1706</strain>
    </source>
</reference>
<dbReference type="SUPFAM" id="SSF56672">
    <property type="entry name" value="DNA/RNA polymerases"/>
    <property type="match status" value="1"/>
</dbReference>
<dbReference type="InterPro" id="IPR043502">
    <property type="entry name" value="DNA/RNA_pol_sf"/>
</dbReference>
<dbReference type="InParanoid" id="A0A3Q7I2Z6"/>
<dbReference type="SUPFAM" id="SSF54160">
    <property type="entry name" value="Chromo domain-like"/>
    <property type="match status" value="1"/>
</dbReference>
<sequence length="347" mass="40360">MCIDYRGLNQITIPDKYSIPNIDDLLDESHGAAIFSKIYLNSGYQQKRVYPTNIHKTAFRTHSGNNEFTVMPLGSQIPLRHSNTIEQHINHLELTIISLRDNCFYDKTFKCSFGHIHISLLGHVISKKKDVLEWPVPINVKELRGFIGLTSYYRRFVKGNGMMARPLTELTKKNVFQWSNSAENDFQLLKQDLTIVLVQQLPDFTQPFVKLYFKERLVVSDQSSIRQKLLSECHDTPSAGHGGYLGTLKRLSSNFFWPMMKHKELNISPAKILAHRWVKEAGSSSLELLVQWVDRPLEEDSWENYDLIAYKFPYFRLEEKVTFQGRCIDTSINMDSPLRTYSRRKYS</sequence>
<dbReference type="InterPro" id="IPR043128">
    <property type="entry name" value="Rev_trsase/Diguanyl_cyclase"/>
</dbReference>
<dbReference type="Proteomes" id="UP000004994">
    <property type="component" value="Chromosome 9"/>
</dbReference>
<evidence type="ECO:0000313" key="2">
    <source>
        <dbReference type="EnsemblPlants" id="Solyc09g042697.1.1"/>
    </source>
</evidence>
<dbReference type="Pfam" id="PF17921">
    <property type="entry name" value="Integrase_H2C2"/>
    <property type="match status" value="1"/>
</dbReference>
<evidence type="ECO:0000259" key="1">
    <source>
        <dbReference type="Pfam" id="PF17921"/>
    </source>
</evidence>
<reference evidence="2" key="2">
    <citation type="submission" date="2019-01" db="UniProtKB">
        <authorList>
            <consortium name="EnsemblPlants"/>
        </authorList>
    </citation>
    <scope>IDENTIFICATION</scope>
    <source>
        <strain evidence="2">cv. Heinz 1706</strain>
    </source>
</reference>
<dbReference type="InterPro" id="IPR016197">
    <property type="entry name" value="Chromo-like_dom_sf"/>
</dbReference>
<proteinExistence type="predicted"/>
<dbReference type="FunFam" id="3.30.70.270:FF:000020">
    <property type="entry name" value="Transposon Tf2-6 polyprotein-like Protein"/>
    <property type="match status" value="1"/>
</dbReference>
<dbReference type="InterPro" id="IPR041588">
    <property type="entry name" value="Integrase_H2C2"/>
</dbReference>
<dbReference type="Gramene" id="Solyc09g042697.1.1">
    <property type="protein sequence ID" value="Solyc09g042697.1.1"/>
    <property type="gene ID" value="Solyc09g042697.1"/>
</dbReference>
<feature type="domain" description="Integrase zinc-binding" evidence="1">
    <location>
        <begin position="223"/>
        <end position="262"/>
    </location>
</feature>
<dbReference type="Gene3D" id="3.30.70.270">
    <property type="match status" value="2"/>
</dbReference>
<evidence type="ECO:0000313" key="3">
    <source>
        <dbReference type="Proteomes" id="UP000004994"/>
    </source>
</evidence>
<dbReference type="PANTHER" id="PTHR37984:SF5">
    <property type="entry name" value="PROTEIN NYNRIN-LIKE"/>
    <property type="match status" value="1"/>
</dbReference>
<protein>
    <recommendedName>
        <fullName evidence="1">Integrase zinc-binding domain-containing protein</fullName>
    </recommendedName>
</protein>
<dbReference type="EnsemblPlants" id="Solyc09g042697.1.1">
    <property type="protein sequence ID" value="Solyc09g042697.1.1"/>
    <property type="gene ID" value="Solyc09g042697.1"/>
</dbReference>